<proteinExistence type="predicted"/>
<accession>A0AA39T979</accession>
<dbReference type="InterPro" id="IPR038014">
    <property type="entry name" value="Ies1"/>
</dbReference>
<name>A0AA39T979_9AGAR</name>
<evidence type="ECO:0000313" key="2">
    <source>
        <dbReference type="EMBL" id="KAK0473171.1"/>
    </source>
</evidence>
<feature type="region of interest" description="Disordered" evidence="1">
    <location>
        <begin position="346"/>
        <end position="383"/>
    </location>
</feature>
<dbReference type="EMBL" id="JAUEPR010000034">
    <property type="protein sequence ID" value="KAK0473171.1"/>
    <property type="molecule type" value="Genomic_DNA"/>
</dbReference>
<feature type="compositionally biased region" description="Basic and acidic residues" evidence="1">
    <location>
        <begin position="354"/>
        <end position="363"/>
    </location>
</feature>
<comment type="caution">
    <text evidence="2">The sequence shown here is derived from an EMBL/GenBank/DDBJ whole genome shotgun (WGS) entry which is preliminary data.</text>
</comment>
<feature type="region of interest" description="Disordered" evidence="1">
    <location>
        <begin position="396"/>
        <end position="430"/>
    </location>
</feature>
<feature type="region of interest" description="Disordered" evidence="1">
    <location>
        <begin position="1"/>
        <end position="21"/>
    </location>
</feature>
<gene>
    <name evidence="2" type="ORF">IW261DRAFT_1423717</name>
</gene>
<evidence type="ECO:0000256" key="1">
    <source>
        <dbReference type="SAM" id="MobiDB-lite"/>
    </source>
</evidence>
<dbReference type="AlphaFoldDB" id="A0AA39T979"/>
<dbReference type="Proteomes" id="UP001175227">
    <property type="component" value="Unassembled WGS sequence"/>
</dbReference>
<dbReference type="PANTHER" id="PTHR37287:SF1">
    <property type="entry name" value="INO EIGHTY SUBUNIT 1"/>
    <property type="match status" value="1"/>
</dbReference>
<protein>
    <recommendedName>
        <fullName evidence="4">Ino eighty subunit 1</fullName>
    </recommendedName>
</protein>
<dbReference type="PANTHER" id="PTHR37287">
    <property type="entry name" value="INO EIGHTY SUBUNIT 1"/>
    <property type="match status" value="1"/>
</dbReference>
<dbReference type="GO" id="GO:0031011">
    <property type="term" value="C:Ino80 complex"/>
    <property type="evidence" value="ECO:0007669"/>
    <property type="project" value="InterPro"/>
</dbReference>
<reference evidence="2" key="1">
    <citation type="submission" date="2023-06" db="EMBL/GenBank/DDBJ databases">
        <authorList>
            <consortium name="Lawrence Berkeley National Laboratory"/>
            <person name="Ahrendt S."/>
            <person name="Sahu N."/>
            <person name="Indic B."/>
            <person name="Wong-Bajracharya J."/>
            <person name="Merenyi Z."/>
            <person name="Ke H.-M."/>
            <person name="Monk M."/>
            <person name="Kocsube S."/>
            <person name="Drula E."/>
            <person name="Lipzen A."/>
            <person name="Balint B."/>
            <person name="Henrissat B."/>
            <person name="Andreopoulos B."/>
            <person name="Martin F.M."/>
            <person name="Harder C.B."/>
            <person name="Rigling D."/>
            <person name="Ford K.L."/>
            <person name="Foster G.D."/>
            <person name="Pangilinan J."/>
            <person name="Papanicolaou A."/>
            <person name="Barry K."/>
            <person name="LaButti K."/>
            <person name="Viragh M."/>
            <person name="Koriabine M."/>
            <person name="Yan M."/>
            <person name="Riley R."/>
            <person name="Champramary S."/>
            <person name="Plett K.L."/>
            <person name="Tsai I.J."/>
            <person name="Slot J."/>
            <person name="Sipos G."/>
            <person name="Plett J."/>
            <person name="Nagy L.G."/>
            <person name="Grigoriev I.V."/>
        </authorList>
    </citation>
    <scope>NUCLEOTIDE SEQUENCE</scope>
    <source>
        <strain evidence="2">ICMP 16352</strain>
    </source>
</reference>
<evidence type="ECO:0000313" key="3">
    <source>
        <dbReference type="Proteomes" id="UP001175227"/>
    </source>
</evidence>
<organism evidence="2 3">
    <name type="scientific">Armillaria novae-zelandiae</name>
    <dbReference type="NCBI Taxonomy" id="153914"/>
    <lineage>
        <taxon>Eukaryota</taxon>
        <taxon>Fungi</taxon>
        <taxon>Dikarya</taxon>
        <taxon>Basidiomycota</taxon>
        <taxon>Agaricomycotina</taxon>
        <taxon>Agaricomycetes</taxon>
        <taxon>Agaricomycetidae</taxon>
        <taxon>Agaricales</taxon>
        <taxon>Marasmiineae</taxon>
        <taxon>Physalacriaceae</taxon>
        <taxon>Armillaria</taxon>
    </lineage>
</organism>
<evidence type="ECO:0008006" key="4">
    <source>
        <dbReference type="Google" id="ProtNLM"/>
    </source>
</evidence>
<sequence>MASTSAPPPSSSSSWPPDPIPPVGYLSRKALPIKRNDAESLTREDVQFDLLNHIFSDQTAVFTPQTPGKTTKLPFKELYINALYNSSKCSKVLKEKMVETPAFALEFAKICLLTNVGRINTTMAFFPEMKTALRTYHPVPSLQKTDGNAQDAPRIKNCLKAALLPSELKTLPPSSPDEILLKLRSGKRPPTSVVNLVFVLSNHAAPLARVHFDGTVNFLDFFLPKPLASADRARAFLWFMYHYLENPTGSNPFDDDYSRKHPNMAPYLRPLSQREAARENVDTEDEIIWGNMMSNQRNIFLHKLVSSMESDKKAKPAAPHFVPGNISPCSALSFELTLVSAAAPEATPSVGHRTGQDPSRDEAPFMFYVPGREPTPSREVNEQETPMLLPDLRHSRRHQTEQHQQNQPPAAPPQYIRHRQPPQQQQLPRHHTIPIMPRSHTRTYSAPISRQEEGRSIVEQAFHMALNSDPLLDSDEENADDNLRVDYRALSPFDRDIAIIDKRIAQDGDLTSSHA</sequence>
<keyword evidence="3" id="KW-1185">Reference proteome</keyword>